<evidence type="ECO:0000259" key="10">
    <source>
        <dbReference type="Pfam" id="PF07730"/>
    </source>
</evidence>
<evidence type="ECO:0000256" key="4">
    <source>
        <dbReference type="ARBA" id="ARBA00022679"/>
    </source>
</evidence>
<accession>A0A1Z2LAS4</accession>
<dbReference type="AlphaFoldDB" id="A0A1Z2LAS4"/>
<keyword evidence="9" id="KW-0812">Transmembrane</keyword>
<evidence type="ECO:0000313" key="12">
    <source>
        <dbReference type="Proteomes" id="UP000195755"/>
    </source>
</evidence>
<dbReference type="EMBL" id="CP021744">
    <property type="protein sequence ID" value="ARZ71397.1"/>
    <property type="molecule type" value="Genomic_DNA"/>
</dbReference>
<evidence type="ECO:0000256" key="6">
    <source>
        <dbReference type="ARBA" id="ARBA00022777"/>
    </source>
</evidence>
<sequence length="426" mass="44784">MFAPLRPYARAITFTRWLHLVMACVVGTLFAFVAPGLARMDEVRGLWLLVLPLPFLFAAATVPGVRLSEGTQARLLLFPHDRDGRPPAVAASASASWGDRWRTGLWMALRYELGMLTAFLSVHLPFLAAALVASAGGTEAPEKPPVWPSPLWPSGGEAWHAALAPLPLAGLAAFVVAAGALTAGAARRLLGPSAAERIAALEERTDRLLEHNRLARELHDSIGHALTVAVVQAGAARAAGSEEFTRLALTAIEETGRHALEDLERVLRTLREDAPGPGGRPTLADTERLLAAARGSGAHVTAEVTGPLEAVPGPVSREGYRIVQEALTNVVRHAGPVPVSVRIAVREGALELDIRNPLPERPAAAGGPGGGSGLRGIRERAALLGGRAETGEHDGGWRVRALLPVPAPGAPPRAPALKRRTGRAVA</sequence>
<name>A0A1Z2LAS4_9ACTN</name>
<evidence type="ECO:0000313" key="11">
    <source>
        <dbReference type="EMBL" id="ARZ71397.1"/>
    </source>
</evidence>
<dbReference type="SUPFAM" id="SSF55874">
    <property type="entry name" value="ATPase domain of HSP90 chaperone/DNA topoisomerase II/histidine kinase"/>
    <property type="match status" value="1"/>
</dbReference>
<evidence type="ECO:0000256" key="3">
    <source>
        <dbReference type="ARBA" id="ARBA00022553"/>
    </source>
</evidence>
<protein>
    <recommendedName>
        <fullName evidence="2">histidine kinase</fullName>
        <ecNumber evidence="2">2.7.13.3</ecNumber>
    </recommendedName>
</protein>
<evidence type="ECO:0000256" key="5">
    <source>
        <dbReference type="ARBA" id="ARBA00022741"/>
    </source>
</evidence>
<evidence type="ECO:0000256" key="8">
    <source>
        <dbReference type="ARBA" id="ARBA00023012"/>
    </source>
</evidence>
<dbReference type="KEGG" id="salj:SMD11_5821"/>
<dbReference type="OrthoDB" id="227596at2"/>
<keyword evidence="4" id="KW-0808">Transferase</keyword>
<keyword evidence="3" id="KW-0597">Phosphoprotein</keyword>
<dbReference type="Pfam" id="PF07730">
    <property type="entry name" value="HisKA_3"/>
    <property type="match status" value="1"/>
</dbReference>
<keyword evidence="5" id="KW-0547">Nucleotide-binding</keyword>
<dbReference type="EC" id="2.7.13.3" evidence="2"/>
<dbReference type="InterPro" id="IPR036890">
    <property type="entry name" value="HATPase_C_sf"/>
</dbReference>
<keyword evidence="7" id="KW-0067">ATP-binding</keyword>
<dbReference type="Gene3D" id="3.30.565.10">
    <property type="entry name" value="Histidine kinase-like ATPase, C-terminal domain"/>
    <property type="match status" value="1"/>
</dbReference>
<feature type="transmembrane region" description="Helical" evidence="9">
    <location>
        <begin position="113"/>
        <end position="138"/>
    </location>
</feature>
<keyword evidence="9" id="KW-0472">Membrane</keyword>
<dbReference type="RefSeq" id="WP_087929206.1">
    <property type="nucleotide sequence ID" value="NZ_CP021744.1"/>
</dbReference>
<keyword evidence="9" id="KW-1133">Transmembrane helix</keyword>
<evidence type="ECO:0000256" key="1">
    <source>
        <dbReference type="ARBA" id="ARBA00000085"/>
    </source>
</evidence>
<evidence type="ECO:0000256" key="9">
    <source>
        <dbReference type="SAM" id="Phobius"/>
    </source>
</evidence>
<dbReference type="PANTHER" id="PTHR24421:SF10">
    <property type="entry name" value="NITRATE_NITRITE SENSOR PROTEIN NARQ"/>
    <property type="match status" value="1"/>
</dbReference>
<dbReference type="GO" id="GO:0016020">
    <property type="term" value="C:membrane"/>
    <property type="evidence" value="ECO:0007669"/>
    <property type="project" value="InterPro"/>
</dbReference>
<dbReference type="InterPro" id="IPR011712">
    <property type="entry name" value="Sig_transdc_His_kin_sub3_dim/P"/>
</dbReference>
<reference evidence="11 12" key="1">
    <citation type="submission" date="2017-06" db="EMBL/GenBank/DDBJ databases">
        <title>Streptomyces albireticuli Genome sequencing and assembly.</title>
        <authorList>
            <person name="Wang Y."/>
            <person name="Du B."/>
            <person name="Ding Y."/>
            <person name="Liu H."/>
            <person name="Hou Q."/>
            <person name="Liu K."/>
            <person name="Yao L."/>
            <person name="Wang C."/>
        </authorList>
    </citation>
    <scope>NUCLEOTIDE SEQUENCE [LARGE SCALE GENOMIC DNA]</scope>
    <source>
        <strain evidence="11 12">MDJK11</strain>
    </source>
</reference>
<dbReference type="Proteomes" id="UP000195755">
    <property type="component" value="Chromosome"/>
</dbReference>
<dbReference type="PANTHER" id="PTHR24421">
    <property type="entry name" value="NITRATE/NITRITE SENSOR PROTEIN NARX-RELATED"/>
    <property type="match status" value="1"/>
</dbReference>
<organism evidence="11 12">
    <name type="scientific">Streptomyces albireticuli</name>
    <dbReference type="NCBI Taxonomy" id="1940"/>
    <lineage>
        <taxon>Bacteria</taxon>
        <taxon>Bacillati</taxon>
        <taxon>Actinomycetota</taxon>
        <taxon>Actinomycetes</taxon>
        <taxon>Kitasatosporales</taxon>
        <taxon>Streptomycetaceae</taxon>
        <taxon>Streptomyces</taxon>
    </lineage>
</organism>
<feature type="transmembrane region" description="Helical" evidence="9">
    <location>
        <begin position="46"/>
        <end position="65"/>
    </location>
</feature>
<dbReference type="CDD" id="cd16917">
    <property type="entry name" value="HATPase_UhpB-NarQ-NarX-like"/>
    <property type="match status" value="1"/>
</dbReference>
<feature type="transmembrane region" description="Helical" evidence="9">
    <location>
        <begin position="158"/>
        <end position="181"/>
    </location>
</feature>
<dbReference type="InterPro" id="IPR050482">
    <property type="entry name" value="Sensor_HK_TwoCompSys"/>
</dbReference>
<proteinExistence type="predicted"/>
<dbReference type="GO" id="GO:0005524">
    <property type="term" value="F:ATP binding"/>
    <property type="evidence" value="ECO:0007669"/>
    <property type="project" value="UniProtKB-KW"/>
</dbReference>
<dbReference type="GO" id="GO:0046983">
    <property type="term" value="F:protein dimerization activity"/>
    <property type="evidence" value="ECO:0007669"/>
    <property type="project" value="InterPro"/>
</dbReference>
<comment type="catalytic activity">
    <reaction evidence="1">
        <text>ATP + protein L-histidine = ADP + protein N-phospho-L-histidine.</text>
        <dbReference type="EC" id="2.7.13.3"/>
    </reaction>
</comment>
<dbReference type="GO" id="GO:0000155">
    <property type="term" value="F:phosphorelay sensor kinase activity"/>
    <property type="evidence" value="ECO:0007669"/>
    <property type="project" value="InterPro"/>
</dbReference>
<gene>
    <name evidence="11" type="ORF">SMD11_5821</name>
</gene>
<feature type="transmembrane region" description="Helical" evidence="9">
    <location>
        <begin position="20"/>
        <end position="40"/>
    </location>
</feature>
<dbReference type="Gene3D" id="1.20.5.1930">
    <property type="match status" value="1"/>
</dbReference>
<keyword evidence="6 11" id="KW-0418">Kinase</keyword>
<evidence type="ECO:0000256" key="2">
    <source>
        <dbReference type="ARBA" id="ARBA00012438"/>
    </source>
</evidence>
<evidence type="ECO:0000256" key="7">
    <source>
        <dbReference type="ARBA" id="ARBA00022840"/>
    </source>
</evidence>
<feature type="domain" description="Signal transduction histidine kinase subgroup 3 dimerisation and phosphoacceptor" evidence="10">
    <location>
        <begin position="210"/>
        <end position="273"/>
    </location>
</feature>
<keyword evidence="8" id="KW-0902">Two-component regulatory system</keyword>